<evidence type="ECO:0000256" key="7">
    <source>
        <dbReference type="RuleBase" id="RU363034"/>
    </source>
</evidence>
<name>A0AA38HWC7_9CUCU</name>
<keyword evidence="11" id="KW-1185">Reference proteome</keyword>
<organism evidence="10 11">
    <name type="scientific">Zophobas morio</name>
    <dbReference type="NCBI Taxonomy" id="2755281"/>
    <lineage>
        <taxon>Eukaryota</taxon>
        <taxon>Metazoa</taxon>
        <taxon>Ecdysozoa</taxon>
        <taxon>Arthropoda</taxon>
        <taxon>Hexapoda</taxon>
        <taxon>Insecta</taxon>
        <taxon>Pterygota</taxon>
        <taxon>Neoptera</taxon>
        <taxon>Endopterygota</taxon>
        <taxon>Coleoptera</taxon>
        <taxon>Polyphaga</taxon>
        <taxon>Cucujiformia</taxon>
        <taxon>Tenebrionidae</taxon>
        <taxon>Zophobas</taxon>
    </lineage>
</organism>
<keyword evidence="6" id="KW-1015">Disulfide bond</keyword>
<dbReference type="EMBL" id="JALNTZ010000007">
    <property type="protein sequence ID" value="KAJ3644417.1"/>
    <property type="molecule type" value="Genomic_DNA"/>
</dbReference>
<dbReference type="InterPro" id="IPR009003">
    <property type="entry name" value="Peptidase_S1_PA"/>
</dbReference>
<keyword evidence="4 7" id="KW-0378">Hydrolase</keyword>
<protein>
    <recommendedName>
        <fullName evidence="9">Peptidase S1 domain-containing protein</fullName>
    </recommendedName>
</protein>
<dbReference type="InterPro" id="IPR033116">
    <property type="entry name" value="TRYPSIN_SER"/>
</dbReference>
<dbReference type="FunFam" id="2.40.10.10:FF:000047">
    <property type="entry name" value="Trypsin eta"/>
    <property type="match status" value="1"/>
</dbReference>
<feature type="domain" description="Peptidase S1" evidence="9">
    <location>
        <begin position="35"/>
        <end position="276"/>
    </location>
</feature>
<dbReference type="PANTHER" id="PTHR24252">
    <property type="entry name" value="ACROSIN-RELATED"/>
    <property type="match status" value="1"/>
</dbReference>
<dbReference type="PANTHER" id="PTHR24252:SF7">
    <property type="entry name" value="HYALIN"/>
    <property type="match status" value="1"/>
</dbReference>
<evidence type="ECO:0000313" key="11">
    <source>
        <dbReference type="Proteomes" id="UP001168821"/>
    </source>
</evidence>
<evidence type="ECO:0000313" key="10">
    <source>
        <dbReference type="EMBL" id="KAJ3644417.1"/>
    </source>
</evidence>
<dbReference type="SUPFAM" id="SSF50494">
    <property type="entry name" value="Trypsin-like serine proteases"/>
    <property type="match status" value="1"/>
</dbReference>
<dbReference type="InterPro" id="IPR018114">
    <property type="entry name" value="TRYPSIN_HIS"/>
</dbReference>
<gene>
    <name evidence="10" type="ORF">Zmor_022150</name>
</gene>
<proteinExistence type="predicted"/>
<dbReference type="InterPro" id="IPR043504">
    <property type="entry name" value="Peptidase_S1_PA_chymotrypsin"/>
</dbReference>
<dbReference type="GO" id="GO:0004252">
    <property type="term" value="F:serine-type endopeptidase activity"/>
    <property type="evidence" value="ECO:0007669"/>
    <property type="project" value="InterPro"/>
</dbReference>
<feature type="chain" id="PRO_5041294936" description="Peptidase S1 domain-containing protein" evidence="8">
    <location>
        <begin position="17"/>
        <end position="280"/>
    </location>
</feature>
<evidence type="ECO:0000259" key="9">
    <source>
        <dbReference type="PROSITE" id="PS50240"/>
    </source>
</evidence>
<feature type="signal peptide" evidence="8">
    <location>
        <begin position="1"/>
        <end position="16"/>
    </location>
</feature>
<dbReference type="SMART" id="SM00020">
    <property type="entry name" value="Tryp_SPc"/>
    <property type="match status" value="1"/>
</dbReference>
<reference evidence="10" key="1">
    <citation type="journal article" date="2023" name="G3 (Bethesda)">
        <title>Whole genome assemblies of Zophobas morio and Tenebrio molitor.</title>
        <authorList>
            <person name="Kaur S."/>
            <person name="Stinson S.A."/>
            <person name="diCenzo G.C."/>
        </authorList>
    </citation>
    <scope>NUCLEOTIDE SEQUENCE</scope>
    <source>
        <strain evidence="10">QUZm001</strain>
    </source>
</reference>
<evidence type="ECO:0000256" key="5">
    <source>
        <dbReference type="ARBA" id="ARBA00022825"/>
    </source>
</evidence>
<dbReference type="PRINTS" id="PR00722">
    <property type="entry name" value="CHYMOTRYPSIN"/>
</dbReference>
<keyword evidence="8" id="KW-0732">Signal</keyword>
<dbReference type="Proteomes" id="UP001168821">
    <property type="component" value="Unassembled WGS sequence"/>
</dbReference>
<dbReference type="InterPro" id="IPR001254">
    <property type="entry name" value="Trypsin_dom"/>
</dbReference>
<dbReference type="Pfam" id="PF00089">
    <property type="entry name" value="Trypsin"/>
    <property type="match status" value="1"/>
</dbReference>
<dbReference type="PROSITE" id="PS50240">
    <property type="entry name" value="TRYPSIN_DOM"/>
    <property type="match status" value="1"/>
</dbReference>
<keyword evidence="3 7" id="KW-0645">Protease</keyword>
<dbReference type="PROSITE" id="PS00134">
    <property type="entry name" value="TRYPSIN_HIS"/>
    <property type="match status" value="1"/>
</dbReference>
<dbReference type="GO" id="GO:0005576">
    <property type="term" value="C:extracellular region"/>
    <property type="evidence" value="ECO:0007669"/>
    <property type="project" value="UniProtKB-SubCell"/>
</dbReference>
<evidence type="ECO:0000256" key="1">
    <source>
        <dbReference type="ARBA" id="ARBA00004613"/>
    </source>
</evidence>
<comment type="caution">
    <text evidence="10">The sequence shown here is derived from an EMBL/GenBank/DDBJ whole genome shotgun (WGS) entry which is preliminary data.</text>
</comment>
<evidence type="ECO:0000256" key="4">
    <source>
        <dbReference type="ARBA" id="ARBA00022801"/>
    </source>
</evidence>
<dbReference type="GO" id="GO:0016485">
    <property type="term" value="P:protein processing"/>
    <property type="evidence" value="ECO:0007669"/>
    <property type="project" value="UniProtKB-ARBA"/>
</dbReference>
<keyword evidence="2" id="KW-0964">Secreted</keyword>
<evidence type="ECO:0000256" key="3">
    <source>
        <dbReference type="ARBA" id="ARBA00022670"/>
    </source>
</evidence>
<evidence type="ECO:0000256" key="2">
    <source>
        <dbReference type="ARBA" id="ARBA00022525"/>
    </source>
</evidence>
<dbReference type="AlphaFoldDB" id="A0AA38HWC7"/>
<dbReference type="Gene3D" id="2.40.10.10">
    <property type="entry name" value="Trypsin-like serine proteases"/>
    <property type="match status" value="1"/>
</dbReference>
<accession>A0AA38HWC7</accession>
<sequence>MKFLLIFVIWLTIASAKPASQTIPKPAFFRPNPRITNGEDAQEGQFPHQVSYQWGIFGLLEHVCGGTIISQKWILTAGHCVTQIPEIGDHVILVGITNLFEETPERQQINIVQKIVHPNFGGSVGPNDIALLELETLLVFGDLVKPIGLPAVDSIPLGNAILSGWGSVSLVVIPNLPDILQTVTTPVLSFDDCNAAIQPLLEEGQENPLSGESNICTRPLTGGISVCSGDSGGPLIQDNTIIGIVSWGFTPCGSEGAPSVYTRVSNFIDFINEFVTDLPK</sequence>
<keyword evidence="5 7" id="KW-0720">Serine protease</keyword>
<evidence type="ECO:0000256" key="6">
    <source>
        <dbReference type="ARBA" id="ARBA00023157"/>
    </source>
</evidence>
<dbReference type="InterPro" id="IPR001314">
    <property type="entry name" value="Peptidase_S1A"/>
</dbReference>
<dbReference type="CDD" id="cd00190">
    <property type="entry name" value="Tryp_SPc"/>
    <property type="match status" value="1"/>
</dbReference>
<evidence type="ECO:0000256" key="8">
    <source>
        <dbReference type="SAM" id="SignalP"/>
    </source>
</evidence>
<dbReference type="PROSITE" id="PS00135">
    <property type="entry name" value="TRYPSIN_SER"/>
    <property type="match status" value="1"/>
</dbReference>
<comment type="subcellular location">
    <subcellularLocation>
        <location evidence="1">Secreted</location>
    </subcellularLocation>
</comment>